<accession>A0A1V4HGJ3</accession>
<reference evidence="2" key="1">
    <citation type="submission" date="2016-07" db="EMBL/GenBank/DDBJ databases">
        <authorList>
            <person name="Florea S."/>
            <person name="Webb J.S."/>
            <person name="Jaromczyk J."/>
            <person name="Schardl C.L."/>
        </authorList>
    </citation>
    <scope>NUCLEOTIDE SEQUENCE [LARGE SCALE GENOMIC DNA]</scope>
    <source>
        <strain evidence="2">CY1</strain>
    </source>
</reference>
<dbReference type="AlphaFoldDB" id="A0A1V4HGJ3"/>
<dbReference type="STRING" id="1469647.BC351_30685"/>
<sequence length="310" mass="33760">MKINMNATSTIVSVKSIVLEAPGRGEDLLVKISAPTTGGNLPIILFAHGNGSSLDGYSPLTDFWAAHGFVVIQPTFLDSRTVGLTHDDPRKPRIWRYRVEDMKRILDKLDLIESTVPGLSGRTDRSRIAAAGHSFGGQTAGNLLGLRVLDPETKKDVDLSDSRIKAGVLFATAGQGGDNLTPFAAENMPHLNVSFTHMTTPTLVIVGDQDYTPQKYQLTVRGPEWMSDPYFLSPGAESLLTLFGAEHSLGGIPGYEVKETTDENPEHVALIQLVSWAYLCHALDIEHDSWLAVQKSLSEDTNPIGRIESK</sequence>
<dbReference type="InterPro" id="IPR017395">
    <property type="entry name" value="Chlorophyllase-like"/>
</dbReference>
<dbReference type="SUPFAM" id="SSF53474">
    <property type="entry name" value="alpha/beta-Hydrolases"/>
    <property type="match status" value="1"/>
</dbReference>
<keyword evidence="2" id="KW-1185">Reference proteome</keyword>
<protein>
    <submittedName>
        <fullName evidence="1">Chlorophyllase</fullName>
    </submittedName>
</protein>
<dbReference type="OrthoDB" id="192696at2"/>
<evidence type="ECO:0000313" key="2">
    <source>
        <dbReference type="Proteomes" id="UP000190626"/>
    </source>
</evidence>
<dbReference type="RefSeq" id="WP_079414822.1">
    <property type="nucleotide sequence ID" value="NZ_MBTG01000020.1"/>
</dbReference>
<name>A0A1V4HGJ3_9BACL</name>
<dbReference type="Gene3D" id="3.40.50.1820">
    <property type="entry name" value="alpha/beta hydrolase"/>
    <property type="match status" value="1"/>
</dbReference>
<dbReference type="Pfam" id="PF07224">
    <property type="entry name" value="Chlorophyllase"/>
    <property type="match status" value="1"/>
</dbReference>
<evidence type="ECO:0000313" key="1">
    <source>
        <dbReference type="EMBL" id="OPH54815.1"/>
    </source>
</evidence>
<proteinExistence type="predicted"/>
<gene>
    <name evidence="1" type="ORF">BC351_30685</name>
</gene>
<dbReference type="Proteomes" id="UP000190626">
    <property type="component" value="Unassembled WGS sequence"/>
</dbReference>
<dbReference type="PANTHER" id="PTHR33428">
    <property type="entry name" value="CHLOROPHYLLASE-2, CHLOROPLASTIC"/>
    <property type="match status" value="1"/>
</dbReference>
<organism evidence="1 2">
    <name type="scientific">Paenibacillus ferrarius</name>
    <dbReference type="NCBI Taxonomy" id="1469647"/>
    <lineage>
        <taxon>Bacteria</taxon>
        <taxon>Bacillati</taxon>
        <taxon>Bacillota</taxon>
        <taxon>Bacilli</taxon>
        <taxon>Bacillales</taxon>
        <taxon>Paenibacillaceae</taxon>
        <taxon>Paenibacillus</taxon>
    </lineage>
</organism>
<dbReference type="EMBL" id="MBTG01000020">
    <property type="protein sequence ID" value="OPH54815.1"/>
    <property type="molecule type" value="Genomic_DNA"/>
</dbReference>
<dbReference type="InterPro" id="IPR029058">
    <property type="entry name" value="AB_hydrolase_fold"/>
</dbReference>
<dbReference type="PANTHER" id="PTHR33428:SF14">
    <property type="entry name" value="CARBOXYLESTERASE TYPE B DOMAIN-CONTAINING PROTEIN"/>
    <property type="match status" value="1"/>
</dbReference>
<comment type="caution">
    <text evidence="1">The sequence shown here is derived from an EMBL/GenBank/DDBJ whole genome shotgun (WGS) entry which is preliminary data.</text>
</comment>